<organism evidence="4 5">
    <name type="scientific">Sphingomonas zeae</name>
    <dbReference type="NCBI Taxonomy" id="1646122"/>
    <lineage>
        <taxon>Bacteria</taxon>
        <taxon>Pseudomonadati</taxon>
        <taxon>Pseudomonadota</taxon>
        <taxon>Alphaproteobacteria</taxon>
        <taxon>Sphingomonadales</taxon>
        <taxon>Sphingomonadaceae</taxon>
        <taxon>Sphingomonas</taxon>
    </lineage>
</organism>
<accession>A0A7Y6B5M7</accession>
<dbReference type="PANTHER" id="PTHR30203">
    <property type="entry name" value="OUTER MEMBRANE CATION EFFLUX PROTEIN"/>
    <property type="match status" value="1"/>
</dbReference>
<name>A0A7Y6B5M7_9SPHN</name>
<evidence type="ECO:0000313" key="5">
    <source>
        <dbReference type="Proteomes" id="UP000536441"/>
    </source>
</evidence>
<evidence type="ECO:0000313" key="4">
    <source>
        <dbReference type="EMBL" id="NUU47875.1"/>
    </source>
</evidence>
<feature type="chain" id="PRO_5031588848" evidence="2">
    <location>
        <begin position="26"/>
        <end position="476"/>
    </location>
</feature>
<dbReference type="Proteomes" id="UP000536441">
    <property type="component" value="Unassembled WGS sequence"/>
</dbReference>
<dbReference type="InterPro" id="IPR010131">
    <property type="entry name" value="MdtP/NodT-like"/>
</dbReference>
<keyword evidence="2" id="KW-0564">Palmitate</keyword>
<keyword evidence="2" id="KW-0472">Membrane</keyword>
<comment type="subcellular location">
    <subcellularLocation>
        <location evidence="2">Cell membrane</location>
        <topology evidence="2">Lipid-anchor</topology>
    </subcellularLocation>
</comment>
<sequence>MNATKLMLSSALAVLVAACSGPQLTPPKPLPAAPTSWSAETNADQEAVVLDWWKGLNDPQLDRLVETALAHNADLRAATANWEASRALVREARAARLPIGTVDAGLQRTRTAGAALQLDTLGGPSVLPSQTLIDAGTSFSWEIDLFGRVSGAVRETRAEAERSLWARRGTEAAIAAAVVRAWSDLADANLQLALLDERQPLLTNVVAGLEQALAAGGVRRDKVEETRLVLADAEQQRPQLEAARRNAIRRLSTLTGVPAPEGVRSMAGLTPATLPVPAYVRAGRPEDLLRLRPDVAAAEQDLLKATARIQVTRADLYPRLSLGGSVGVTAAPGDVTDTGALRFGVGPVLSWGVFDMGRIRARIRAAGSQAEAAGAAWESAFLKALEETDAALDTLAALRRVATTADQAAATAATLADLSETRQRAGQDSRIAAALAREQALRTQSQQVRATSAMRSAWIDVQVALGAGWRDQGVQR</sequence>
<dbReference type="GO" id="GO:0005886">
    <property type="term" value="C:plasma membrane"/>
    <property type="evidence" value="ECO:0007669"/>
    <property type="project" value="UniProtKB-SubCell"/>
</dbReference>
<dbReference type="Pfam" id="PF02321">
    <property type="entry name" value="OEP"/>
    <property type="match status" value="2"/>
</dbReference>
<evidence type="ECO:0000256" key="2">
    <source>
        <dbReference type="RuleBase" id="RU362097"/>
    </source>
</evidence>
<dbReference type="EMBL" id="JABMCH010000066">
    <property type="protein sequence ID" value="NUU47875.1"/>
    <property type="molecule type" value="Genomic_DNA"/>
</dbReference>
<keyword evidence="2" id="KW-0732">Signal</keyword>
<protein>
    <submittedName>
        <fullName evidence="4">TolC family protein</fullName>
    </submittedName>
</protein>
<reference evidence="4 5" key="1">
    <citation type="submission" date="2020-05" db="EMBL/GenBank/DDBJ databases">
        <title>Genome Sequencing of Type Strains.</title>
        <authorList>
            <person name="Lemaire J.F."/>
            <person name="Inderbitzin P."/>
            <person name="Gregorio O.A."/>
            <person name="Collins S.B."/>
            <person name="Wespe N."/>
            <person name="Knight-Connoni V."/>
        </authorList>
    </citation>
    <scope>NUCLEOTIDE SEQUENCE [LARGE SCALE GENOMIC DNA]</scope>
    <source>
        <strain evidence="4 5">DSM 100049</strain>
    </source>
</reference>
<comment type="caution">
    <text evidence="4">The sequence shown here is derived from an EMBL/GenBank/DDBJ whole genome shotgun (WGS) entry which is preliminary data.</text>
</comment>
<keyword evidence="3" id="KW-0175">Coiled coil</keyword>
<dbReference type="PROSITE" id="PS51257">
    <property type="entry name" value="PROKAR_LIPOPROTEIN"/>
    <property type="match status" value="1"/>
</dbReference>
<keyword evidence="2" id="KW-1134">Transmembrane beta strand</keyword>
<dbReference type="Gene3D" id="2.20.200.10">
    <property type="entry name" value="Outer membrane efflux proteins (OEP)"/>
    <property type="match status" value="1"/>
</dbReference>
<dbReference type="Gene3D" id="1.20.1600.10">
    <property type="entry name" value="Outer membrane efflux proteins (OEP)"/>
    <property type="match status" value="1"/>
</dbReference>
<evidence type="ECO:0000256" key="3">
    <source>
        <dbReference type="SAM" id="Coils"/>
    </source>
</evidence>
<feature type="signal peptide" evidence="2">
    <location>
        <begin position="1"/>
        <end position="25"/>
    </location>
</feature>
<dbReference type="GO" id="GO:0015562">
    <property type="term" value="F:efflux transmembrane transporter activity"/>
    <property type="evidence" value="ECO:0007669"/>
    <property type="project" value="InterPro"/>
</dbReference>
<keyword evidence="2" id="KW-0449">Lipoprotein</keyword>
<dbReference type="NCBIfam" id="TIGR01845">
    <property type="entry name" value="outer_NodT"/>
    <property type="match status" value="1"/>
</dbReference>
<dbReference type="PANTHER" id="PTHR30203:SF25">
    <property type="entry name" value="OUTER MEMBRANE PROTEIN-RELATED"/>
    <property type="match status" value="1"/>
</dbReference>
<comment type="similarity">
    <text evidence="1 2">Belongs to the outer membrane factor (OMF) (TC 1.B.17) family.</text>
</comment>
<dbReference type="RefSeq" id="WP_175312471.1">
    <property type="nucleotide sequence ID" value="NZ_CBCRYR010000002.1"/>
</dbReference>
<keyword evidence="5" id="KW-1185">Reference proteome</keyword>
<proteinExistence type="inferred from homology"/>
<feature type="coiled-coil region" evidence="3">
    <location>
        <begin position="223"/>
        <end position="250"/>
    </location>
</feature>
<dbReference type="SUPFAM" id="SSF56954">
    <property type="entry name" value="Outer membrane efflux proteins (OEP)"/>
    <property type="match status" value="1"/>
</dbReference>
<keyword evidence="2" id="KW-0812">Transmembrane</keyword>
<evidence type="ECO:0000256" key="1">
    <source>
        <dbReference type="ARBA" id="ARBA00007613"/>
    </source>
</evidence>
<dbReference type="AlphaFoldDB" id="A0A7Y6B5M7"/>
<gene>
    <name evidence="4" type="ORF">HP438_12945</name>
</gene>
<dbReference type="InterPro" id="IPR003423">
    <property type="entry name" value="OMP_efflux"/>
</dbReference>